<feature type="compositionally biased region" description="Polar residues" evidence="6">
    <location>
        <begin position="184"/>
        <end position="196"/>
    </location>
</feature>
<dbReference type="PANTHER" id="PTHR11834:SF4">
    <property type="entry name" value="TRANSCRIPTIONAL ENHANCER FACTOR TEF-1"/>
    <property type="match status" value="1"/>
</dbReference>
<dbReference type="Gene3D" id="6.10.20.40">
    <property type="entry name" value="TEA/ATTS domain"/>
    <property type="match status" value="1"/>
</dbReference>
<feature type="region of interest" description="Disordered" evidence="6">
    <location>
        <begin position="19"/>
        <end position="116"/>
    </location>
</feature>
<dbReference type="Pfam" id="PF01285">
    <property type="entry name" value="TEA"/>
    <property type="match status" value="1"/>
</dbReference>
<keyword evidence="3" id="KW-0804">Transcription</keyword>
<dbReference type="InterPro" id="IPR038096">
    <property type="entry name" value="TEA/ATTS_sf"/>
</dbReference>
<gene>
    <name evidence="8" type="ORF">ECPE_LOCUS10662</name>
</gene>
<dbReference type="Proteomes" id="UP000272942">
    <property type="component" value="Unassembled WGS sequence"/>
</dbReference>
<keyword evidence="9" id="KW-1185">Reference proteome</keyword>
<dbReference type="OrthoDB" id="6282484at2759"/>
<dbReference type="GO" id="GO:0005634">
    <property type="term" value="C:nucleus"/>
    <property type="evidence" value="ECO:0007669"/>
    <property type="project" value="UniProtKB-SubCell"/>
</dbReference>
<evidence type="ECO:0000313" key="8">
    <source>
        <dbReference type="EMBL" id="VDP87417.1"/>
    </source>
</evidence>
<organism evidence="10">
    <name type="scientific">Echinostoma caproni</name>
    <dbReference type="NCBI Taxonomy" id="27848"/>
    <lineage>
        <taxon>Eukaryota</taxon>
        <taxon>Metazoa</taxon>
        <taxon>Spiralia</taxon>
        <taxon>Lophotrochozoa</taxon>
        <taxon>Platyhelminthes</taxon>
        <taxon>Trematoda</taxon>
        <taxon>Digenea</taxon>
        <taxon>Plagiorchiida</taxon>
        <taxon>Echinostomata</taxon>
        <taxon>Echinostomatoidea</taxon>
        <taxon>Echinostomatidae</taxon>
        <taxon>Echinostoma</taxon>
    </lineage>
</organism>
<keyword evidence="2" id="KW-0805">Transcription regulation</keyword>
<dbReference type="PROSITE" id="PS51088">
    <property type="entry name" value="TEA_2"/>
    <property type="match status" value="1"/>
</dbReference>
<evidence type="ECO:0000256" key="5">
    <source>
        <dbReference type="PROSITE-ProRule" id="PRU00505"/>
    </source>
</evidence>
<feature type="compositionally biased region" description="Basic and acidic residues" evidence="6">
    <location>
        <begin position="82"/>
        <end position="96"/>
    </location>
</feature>
<dbReference type="GO" id="GO:0000978">
    <property type="term" value="F:RNA polymerase II cis-regulatory region sequence-specific DNA binding"/>
    <property type="evidence" value="ECO:0007669"/>
    <property type="project" value="TreeGrafter"/>
</dbReference>
<dbReference type="InterPro" id="IPR000818">
    <property type="entry name" value="TEA/ATTS_dom"/>
</dbReference>
<dbReference type="PROSITE" id="PS00554">
    <property type="entry name" value="TEA_1"/>
    <property type="match status" value="1"/>
</dbReference>
<dbReference type="GO" id="GO:0000981">
    <property type="term" value="F:DNA-binding transcription factor activity, RNA polymerase II-specific"/>
    <property type="evidence" value="ECO:0007669"/>
    <property type="project" value="TreeGrafter"/>
</dbReference>
<evidence type="ECO:0000256" key="1">
    <source>
        <dbReference type="ARBA" id="ARBA00004123"/>
    </source>
</evidence>
<feature type="compositionally biased region" description="Acidic residues" evidence="6">
    <location>
        <begin position="48"/>
        <end position="81"/>
    </location>
</feature>
<feature type="DNA-binding region" description="TEA" evidence="5">
    <location>
        <begin position="1"/>
        <end position="40"/>
    </location>
</feature>
<protein>
    <submittedName>
        <fullName evidence="10">TEA domain-containing protein</fullName>
    </submittedName>
</protein>
<dbReference type="WBParaSite" id="ECPE_0001069401-mRNA-1">
    <property type="protein sequence ID" value="ECPE_0001069401-mRNA-1"/>
    <property type="gene ID" value="ECPE_0001069401"/>
</dbReference>
<sequence>MKTGRNELIARYIKLRTGKTRTRKQVSSHIQVLARRRTKDHRDGDRTDSDEEFDDDLGEADGDEEDIAEDEEEDGMEEEEEQWNHRGVVDDIDKNVRSSSSVSGFSPSTANVPVSSKLFSNTEEALDLAMPRHVDDKHRPSSFNYPAWQKLFHTGTRRPHQISGGFPNVDSSFKPVKPEKDENSCTSHMASVSSKYKSTDFPICTTESG</sequence>
<dbReference type="PANTHER" id="PTHR11834">
    <property type="entry name" value="TRANSCRIPTIONAL ENHANCER FACTOR TEF RELATED"/>
    <property type="match status" value="1"/>
</dbReference>
<feature type="compositionally biased region" description="Low complexity" evidence="6">
    <location>
        <begin position="98"/>
        <end position="108"/>
    </location>
</feature>
<reference evidence="10" key="1">
    <citation type="submission" date="2016-06" db="UniProtKB">
        <authorList>
            <consortium name="WormBaseParasite"/>
        </authorList>
    </citation>
    <scope>IDENTIFICATION</scope>
</reference>
<evidence type="ECO:0000256" key="2">
    <source>
        <dbReference type="ARBA" id="ARBA00023015"/>
    </source>
</evidence>
<dbReference type="GO" id="GO:0035329">
    <property type="term" value="P:hippo signaling"/>
    <property type="evidence" value="ECO:0007669"/>
    <property type="project" value="TreeGrafter"/>
</dbReference>
<keyword evidence="4" id="KW-0539">Nucleus</keyword>
<dbReference type="GO" id="GO:0005667">
    <property type="term" value="C:transcription regulator complex"/>
    <property type="evidence" value="ECO:0007669"/>
    <property type="project" value="TreeGrafter"/>
</dbReference>
<dbReference type="AlphaFoldDB" id="A0A183AUM7"/>
<feature type="domain" description="TEA" evidence="7">
    <location>
        <begin position="1"/>
        <end position="40"/>
    </location>
</feature>
<evidence type="ECO:0000256" key="6">
    <source>
        <dbReference type="SAM" id="MobiDB-lite"/>
    </source>
</evidence>
<comment type="subcellular location">
    <subcellularLocation>
        <location evidence="1">Nucleus</location>
    </subcellularLocation>
</comment>
<dbReference type="GO" id="GO:0048568">
    <property type="term" value="P:embryonic organ development"/>
    <property type="evidence" value="ECO:0007669"/>
    <property type="project" value="TreeGrafter"/>
</dbReference>
<evidence type="ECO:0000313" key="10">
    <source>
        <dbReference type="WBParaSite" id="ECPE_0001069401-mRNA-1"/>
    </source>
</evidence>
<evidence type="ECO:0000256" key="4">
    <source>
        <dbReference type="ARBA" id="ARBA00023242"/>
    </source>
</evidence>
<feature type="region of interest" description="Disordered" evidence="6">
    <location>
        <begin position="158"/>
        <end position="209"/>
    </location>
</feature>
<accession>A0A183AUM7</accession>
<evidence type="ECO:0000256" key="3">
    <source>
        <dbReference type="ARBA" id="ARBA00023163"/>
    </source>
</evidence>
<dbReference type="EMBL" id="UZAN01049456">
    <property type="protein sequence ID" value="VDP87417.1"/>
    <property type="molecule type" value="Genomic_DNA"/>
</dbReference>
<evidence type="ECO:0000259" key="7">
    <source>
        <dbReference type="PROSITE" id="PS51088"/>
    </source>
</evidence>
<evidence type="ECO:0000313" key="9">
    <source>
        <dbReference type="Proteomes" id="UP000272942"/>
    </source>
</evidence>
<reference evidence="8 9" key="2">
    <citation type="submission" date="2018-11" db="EMBL/GenBank/DDBJ databases">
        <authorList>
            <consortium name="Pathogen Informatics"/>
        </authorList>
    </citation>
    <scope>NUCLEOTIDE SEQUENCE [LARGE SCALE GENOMIC DNA]</scope>
    <source>
        <strain evidence="8 9">Egypt</strain>
    </source>
</reference>
<dbReference type="SMART" id="SM00426">
    <property type="entry name" value="TEA"/>
    <property type="match status" value="1"/>
</dbReference>
<name>A0A183AUM7_9TREM</name>
<proteinExistence type="predicted"/>
<dbReference type="PRINTS" id="PR00065">
    <property type="entry name" value="TEADOMAIN"/>
</dbReference>
<dbReference type="InterPro" id="IPR050937">
    <property type="entry name" value="TEC1_TEAD_TF"/>
</dbReference>